<comment type="caution">
    <text evidence="1">The sequence shown here is derived from an EMBL/GenBank/DDBJ whole genome shotgun (WGS) entry which is preliminary data.</text>
</comment>
<keyword evidence="2" id="KW-1185">Reference proteome</keyword>
<gene>
    <name evidence="1" type="ORF">R1flu_002092</name>
</gene>
<protein>
    <submittedName>
        <fullName evidence="1">Uncharacterized protein</fullName>
    </submittedName>
</protein>
<dbReference type="Proteomes" id="UP001605036">
    <property type="component" value="Unassembled WGS sequence"/>
</dbReference>
<proteinExistence type="predicted"/>
<name>A0ABD1Y8H4_9MARC</name>
<accession>A0ABD1Y8H4</accession>
<reference evidence="1 2" key="1">
    <citation type="submission" date="2024-09" db="EMBL/GenBank/DDBJ databases">
        <title>Chromosome-scale assembly of Riccia fluitans.</title>
        <authorList>
            <person name="Paukszto L."/>
            <person name="Sawicki J."/>
            <person name="Karawczyk K."/>
            <person name="Piernik-Szablinska J."/>
            <person name="Szczecinska M."/>
            <person name="Mazdziarz M."/>
        </authorList>
    </citation>
    <scope>NUCLEOTIDE SEQUENCE [LARGE SCALE GENOMIC DNA]</scope>
    <source>
        <strain evidence="1">Rf_01</strain>
        <tissue evidence="1">Aerial parts of the thallus</tissue>
    </source>
</reference>
<dbReference type="EMBL" id="JBHFFA010000006">
    <property type="protein sequence ID" value="KAL2621887.1"/>
    <property type="molecule type" value="Genomic_DNA"/>
</dbReference>
<dbReference type="AlphaFoldDB" id="A0ABD1Y8H4"/>
<organism evidence="1 2">
    <name type="scientific">Riccia fluitans</name>
    <dbReference type="NCBI Taxonomy" id="41844"/>
    <lineage>
        <taxon>Eukaryota</taxon>
        <taxon>Viridiplantae</taxon>
        <taxon>Streptophyta</taxon>
        <taxon>Embryophyta</taxon>
        <taxon>Marchantiophyta</taxon>
        <taxon>Marchantiopsida</taxon>
        <taxon>Marchantiidae</taxon>
        <taxon>Marchantiales</taxon>
        <taxon>Ricciaceae</taxon>
        <taxon>Riccia</taxon>
    </lineage>
</organism>
<sequence length="119" mass="13466">MDGTSSEIFSRQLHMADTFAMTFEALNKVDRKGTNLRTHQPALITKLVLIPSTRKRLARVMDESSFGLITEELKSRLSNTFVEEATLDHNGTLKQSEDSGYTADSFIFNLMDSEVISRY</sequence>
<evidence type="ECO:0000313" key="2">
    <source>
        <dbReference type="Proteomes" id="UP001605036"/>
    </source>
</evidence>
<evidence type="ECO:0000313" key="1">
    <source>
        <dbReference type="EMBL" id="KAL2621887.1"/>
    </source>
</evidence>